<dbReference type="InterPro" id="IPR011990">
    <property type="entry name" value="TPR-like_helical_dom_sf"/>
</dbReference>
<keyword evidence="1" id="KW-0732">Signal</keyword>
<dbReference type="InterPro" id="IPR039564">
    <property type="entry name" value="Peptidase_C39-like"/>
</dbReference>
<dbReference type="Gene3D" id="3.90.70.10">
    <property type="entry name" value="Cysteine proteinases"/>
    <property type="match status" value="1"/>
</dbReference>
<organism evidence="3">
    <name type="scientific">uncultured Microgenomates bacterium Rifle_16ft_4_minimus_37633</name>
    <dbReference type="NCBI Taxonomy" id="1665114"/>
    <lineage>
        <taxon>Bacteria</taxon>
        <taxon>Candidatus Microgenomatota</taxon>
        <taxon>environmental samples</taxon>
    </lineage>
</organism>
<dbReference type="Pfam" id="PF13529">
    <property type="entry name" value="Peptidase_C39_2"/>
    <property type="match status" value="1"/>
</dbReference>
<evidence type="ECO:0000313" key="3">
    <source>
        <dbReference type="EMBL" id="AKQ02237.1"/>
    </source>
</evidence>
<feature type="domain" description="Peptidase C39-like" evidence="2">
    <location>
        <begin position="69"/>
        <end position="185"/>
    </location>
</feature>
<dbReference type="EMBL" id="KT006999">
    <property type="protein sequence ID" value="AKQ02237.1"/>
    <property type="molecule type" value="Genomic_DNA"/>
</dbReference>
<dbReference type="AlphaFoldDB" id="A0A0H4T721"/>
<feature type="signal peptide" evidence="1">
    <location>
        <begin position="1"/>
        <end position="20"/>
    </location>
</feature>
<sequence>MIKTNYLSLLVLISAGLVIATNNSSLKVENQTRNDVYTAPSPPSITPIPKIKLKIPPQQKILVNPYHIFQTFNNCGPASLSMALSYYKISEDQQVLGKYLRPYQNPQGDNDDKSVTLEELADMAKNYKLIPYHRPNGTIDTLKLFVTYDIPVITRTLTKVNEDIGHYRVVKGFDDDTNDIIQDDSLQGKNLRYSYANFNALWKAYNYEYLVLVPSDKQEFAEAILGEDLDLITAWRKAAENSQQELITNPDDIYLRFNLSVALYNIGDHQKSVKEFEKVEHLLPFRTLWYQIEPILAYYELGNYQRVFEITDNILNNQNRAFSELYLIRGKIYLKQENITAAREEFENAYFYNVNLQEAKDALDSL</sequence>
<accession>A0A0H4T721</accession>
<evidence type="ECO:0000259" key="2">
    <source>
        <dbReference type="Pfam" id="PF13529"/>
    </source>
</evidence>
<dbReference type="Gene3D" id="1.25.40.10">
    <property type="entry name" value="Tetratricopeptide repeat domain"/>
    <property type="match status" value="1"/>
</dbReference>
<reference evidence="3" key="1">
    <citation type="journal article" date="2015" name="ISME J.">
        <title>Aquifer environment selects for microbial species cohorts in sediment and groundwater.</title>
        <authorList>
            <person name="Hug L.A."/>
            <person name="Thomas B.C."/>
            <person name="Brown C.T."/>
            <person name="Frischkorn K.R."/>
            <person name="Williams K.H."/>
            <person name="Tringe S.G."/>
            <person name="Banfield J.F."/>
        </authorList>
    </citation>
    <scope>NUCLEOTIDE SEQUENCE</scope>
</reference>
<protein>
    <recommendedName>
        <fullName evidence="2">Peptidase C39-like domain-containing protein</fullName>
    </recommendedName>
</protein>
<name>A0A0H4T721_9BACT</name>
<proteinExistence type="predicted"/>
<feature type="chain" id="PRO_5005209890" description="Peptidase C39-like domain-containing protein" evidence="1">
    <location>
        <begin position="21"/>
        <end position="366"/>
    </location>
</feature>
<evidence type="ECO:0000256" key="1">
    <source>
        <dbReference type="SAM" id="SignalP"/>
    </source>
</evidence>
<dbReference type="SUPFAM" id="SSF48452">
    <property type="entry name" value="TPR-like"/>
    <property type="match status" value="1"/>
</dbReference>